<dbReference type="InterPro" id="IPR010982">
    <property type="entry name" value="Lambda_DNA-bd_dom_sf"/>
</dbReference>
<dbReference type="RefSeq" id="WP_344544340.1">
    <property type="nucleotide sequence ID" value="NZ_BAAATD010000006.1"/>
</dbReference>
<dbReference type="PROSITE" id="PS50943">
    <property type="entry name" value="HTH_CROC1"/>
    <property type="match status" value="1"/>
</dbReference>
<sequence>MRVFVTAEPSCVRDLSDVATTVTGGDYSLEVTDHNHDRTPAKIHRTPVRVRLSGAPMPARSEAYDNPAVVTFAKELQAWREQAGLNKSELAEALGYTDSYVGQIEHCKNTPSETVAQDVDTYFKTNGLFHRLWKRIIDTRQAAALPPGFAEYVIREREASHIRVFGALLFSGLFQTEAYTRAVLGGTGGSNVEDLVAARMERQAILTSDNPPQVIHTVDERVLRYVIGDKSVQKEQLLHLLEMSERPNITIDVVPDGRGYYPGLTGSFTVLGFEDGSHAVYTEAAGAGMLIEQGQRVGTYLVRYDLIRGHAYPIEESRALIRAVMEEL</sequence>
<comment type="caution">
    <text evidence="2">The sequence shown here is derived from an EMBL/GenBank/DDBJ whole genome shotgun (WGS) entry which is preliminary data.</text>
</comment>
<gene>
    <name evidence="2" type="ORF">GCM10010411_48570</name>
</gene>
<dbReference type="SMART" id="SM00530">
    <property type="entry name" value="HTH_XRE"/>
    <property type="match status" value="1"/>
</dbReference>
<dbReference type="CDD" id="cd00093">
    <property type="entry name" value="HTH_XRE"/>
    <property type="match status" value="1"/>
</dbReference>
<proteinExistence type="predicted"/>
<evidence type="ECO:0000313" key="3">
    <source>
        <dbReference type="Proteomes" id="UP001501509"/>
    </source>
</evidence>
<dbReference type="InterPro" id="IPR043917">
    <property type="entry name" value="DUF5753"/>
</dbReference>
<dbReference type="Proteomes" id="UP001501509">
    <property type="component" value="Unassembled WGS sequence"/>
</dbReference>
<name>A0ABP6C900_9ACTN</name>
<reference evidence="3" key="1">
    <citation type="journal article" date="2019" name="Int. J. Syst. Evol. Microbiol.">
        <title>The Global Catalogue of Microorganisms (GCM) 10K type strain sequencing project: providing services to taxonomists for standard genome sequencing and annotation.</title>
        <authorList>
            <consortium name="The Broad Institute Genomics Platform"/>
            <consortium name="The Broad Institute Genome Sequencing Center for Infectious Disease"/>
            <person name="Wu L."/>
            <person name="Ma J."/>
        </authorList>
    </citation>
    <scope>NUCLEOTIDE SEQUENCE [LARGE SCALE GENOMIC DNA]</scope>
    <source>
        <strain evidence="3">JCM 6833</strain>
    </source>
</reference>
<evidence type="ECO:0000313" key="2">
    <source>
        <dbReference type="EMBL" id="GAA2608629.1"/>
    </source>
</evidence>
<protein>
    <submittedName>
        <fullName evidence="2">Helix-turn-helix transcriptional regulator</fullName>
    </submittedName>
</protein>
<organism evidence="2 3">
    <name type="scientific">Actinomadura fulvescens</name>
    <dbReference type="NCBI Taxonomy" id="46160"/>
    <lineage>
        <taxon>Bacteria</taxon>
        <taxon>Bacillati</taxon>
        <taxon>Actinomycetota</taxon>
        <taxon>Actinomycetes</taxon>
        <taxon>Streptosporangiales</taxon>
        <taxon>Thermomonosporaceae</taxon>
        <taxon>Actinomadura</taxon>
    </lineage>
</organism>
<accession>A0ABP6C900</accession>
<dbReference type="SUPFAM" id="SSF47413">
    <property type="entry name" value="lambda repressor-like DNA-binding domains"/>
    <property type="match status" value="1"/>
</dbReference>
<keyword evidence="3" id="KW-1185">Reference proteome</keyword>
<dbReference type="EMBL" id="BAAATD010000006">
    <property type="protein sequence ID" value="GAA2608629.1"/>
    <property type="molecule type" value="Genomic_DNA"/>
</dbReference>
<evidence type="ECO:0000259" key="1">
    <source>
        <dbReference type="PROSITE" id="PS50943"/>
    </source>
</evidence>
<dbReference type="Pfam" id="PF13560">
    <property type="entry name" value="HTH_31"/>
    <property type="match status" value="1"/>
</dbReference>
<dbReference type="Pfam" id="PF19054">
    <property type="entry name" value="DUF5753"/>
    <property type="match status" value="1"/>
</dbReference>
<dbReference type="InterPro" id="IPR001387">
    <property type="entry name" value="Cro/C1-type_HTH"/>
</dbReference>
<feature type="domain" description="HTH cro/C1-type" evidence="1">
    <location>
        <begin position="76"/>
        <end position="128"/>
    </location>
</feature>
<dbReference type="Gene3D" id="1.10.260.40">
    <property type="entry name" value="lambda repressor-like DNA-binding domains"/>
    <property type="match status" value="1"/>
</dbReference>